<accession>A0ACB7SZU7</accession>
<keyword evidence="2" id="KW-1185">Reference proteome</keyword>
<sequence>MLVRVRRRGPTGVRSLDAGQAAATARSLLSFIFESEPRRRPQARAVRVRGGGVAGDDRFQPLFLRVFFALLGGAVQCLFFFRLPLSSPLRPLSSSEALDAEPPPPSAVKGVAAAGQRMANGRVASGTPDACPDAHVKICIDASEPGTATPKNQDAVQFFPTPSAG</sequence>
<reference evidence="1" key="1">
    <citation type="submission" date="2020-05" db="EMBL/GenBank/DDBJ databases">
        <title>Large-scale comparative analyses of tick genomes elucidate their genetic diversity and vector capacities.</title>
        <authorList>
            <person name="Jia N."/>
            <person name="Wang J."/>
            <person name="Shi W."/>
            <person name="Du L."/>
            <person name="Sun Y."/>
            <person name="Zhan W."/>
            <person name="Jiang J."/>
            <person name="Wang Q."/>
            <person name="Zhang B."/>
            <person name="Ji P."/>
            <person name="Sakyi L.B."/>
            <person name="Cui X."/>
            <person name="Yuan T."/>
            <person name="Jiang B."/>
            <person name="Yang W."/>
            <person name="Lam T.T.-Y."/>
            <person name="Chang Q."/>
            <person name="Ding S."/>
            <person name="Wang X."/>
            <person name="Zhu J."/>
            <person name="Ruan X."/>
            <person name="Zhao L."/>
            <person name="Wei J."/>
            <person name="Que T."/>
            <person name="Du C."/>
            <person name="Cheng J."/>
            <person name="Dai P."/>
            <person name="Han X."/>
            <person name="Huang E."/>
            <person name="Gao Y."/>
            <person name="Liu J."/>
            <person name="Shao H."/>
            <person name="Ye R."/>
            <person name="Li L."/>
            <person name="Wei W."/>
            <person name="Wang X."/>
            <person name="Wang C."/>
            <person name="Yang T."/>
            <person name="Huo Q."/>
            <person name="Li W."/>
            <person name="Guo W."/>
            <person name="Chen H."/>
            <person name="Zhou L."/>
            <person name="Ni X."/>
            <person name="Tian J."/>
            <person name="Zhou Y."/>
            <person name="Sheng Y."/>
            <person name="Liu T."/>
            <person name="Pan Y."/>
            <person name="Xia L."/>
            <person name="Li J."/>
            <person name="Zhao F."/>
            <person name="Cao W."/>
        </authorList>
    </citation>
    <scope>NUCLEOTIDE SEQUENCE</scope>
    <source>
        <strain evidence="1">Hyas-2018</strain>
    </source>
</reference>
<evidence type="ECO:0000313" key="1">
    <source>
        <dbReference type="EMBL" id="KAH6939411.1"/>
    </source>
</evidence>
<dbReference type="Proteomes" id="UP000821845">
    <property type="component" value="Chromosome 2"/>
</dbReference>
<evidence type="ECO:0000313" key="2">
    <source>
        <dbReference type="Proteomes" id="UP000821845"/>
    </source>
</evidence>
<organism evidence="1 2">
    <name type="scientific">Hyalomma asiaticum</name>
    <name type="common">Tick</name>
    <dbReference type="NCBI Taxonomy" id="266040"/>
    <lineage>
        <taxon>Eukaryota</taxon>
        <taxon>Metazoa</taxon>
        <taxon>Ecdysozoa</taxon>
        <taxon>Arthropoda</taxon>
        <taxon>Chelicerata</taxon>
        <taxon>Arachnida</taxon>
        <taxon>Acari</taxon>
        <taxon>Parasitiformes</taxon>
        <taxon>Ixodida</taxon>
        <taxon>Ixodoidea</taxon>
        <taxon>Ixodidae</taxon>
        <taxon>Hyalomminae</taxon>
        <taxon>Hyalomma</taxon>
    </lineage>
</organism>
<comment type="caution">
    <text evidence="1">The sequence shown here is derived from an EMBL/GenBank/DDBJ whole genome shotgun (WGS) entry which is preliminary data.</text>
</comment>
<protein>
    <submittedName>
        <fullName evidence="1">Uncharacterized protein</fullName>
    </submittedName>
</protein>
<proteinExistence type="predicted"/>
<dbReference type="EMBL" id="CM023482">
    <property type="protein sequence ID" value="KAH6939411.1"/>
    <property type="molecule type" value="Genomic_DNA"/>
</dbReference>
<gene>
    <name evidence="1" type="ORF">HPB50_017806</name>
</gene>
<name>A0ACB7SZU7_HYAAI</name>